<dbReference type="PANTHER" id="PTHR11012">
    <property type="entry name" value="PROTEIN KINASE-LIKE DOMAIN-CONTAINING"/>
    <property type="match status" value="1"/>
</dbReference>
<dbReference type="Proteomes" id="UP000000311">
    <property type="component" value="Unassembled WGS sequence"/>
</dbReference>
<gene>
    <name evidence="2" type="ORF">EAG_05330</name>
</gene>
<keyword evidence="3" id="KW-1185">Reference proteome</keyword>
<dbReference type="EMBL" id="GL435551">
    <property type="protein sequence ID" value="EFN73204.1"/>
    <property type="molecule type" value="Genomic_DNA"/>
</dbReference>
<sequence>MALETPTWLNLCFMEKILRKSENDNSIQVIDIFSKPATNKGDNYTSDMIRVNVEYSRDQSGRKITEKKSVIVKMLPSVEGIRKNLVAMSRIFNTEMLMMTDTLDKMNKLIQPKYRLSGKGMYVQEDNPILLVMEDLAPLGYRMACRHSGLDLDHCILALRGLARFHATSVAICEKEPNQKQMYSRGMFNLAHPSEMRGFFSQGVKQLAEEMENWPGMKKYAEKLAKLVDHTYNIGIDTCKFSENEFNVINHGDCWVNNMMFKYNDDGKPIDHVFVSIIYHKRSCISSKHKNSLIIYHSLYSDLKDSIY</sequence>
<dbReference type="SMART" id="SM00587">
    <property type="entry name" value="CHK"/>
    <property type="match status" value="1"/>
</dbReference>
<proteinExistence type="predicted"/>
<evidence type="ECO:0000313" key="2">
    <source>
        <dbReference type="EMBL" id="EFN73204.1"/>
    </source>
</evidence>
<name>E2A071_CAMFO</name>
<dbReference type="InterPro" id="IPR011009">
    <property type="entry name" value="Kinase-like_dom_sf"/>
</dbReference>
<dbReference type="InParanoid" id="E2A071"/>
<dbReference type="PANTHER" id="PTHR11012:SF56">
    <property type="entry name" value="CHK KINASE-LIKE DOMAIN-CONTAINING PROTEIN-RELATED"/>
    <property type="match status" value="1"/>
</dbReference>
<reference evidence="2 3" key="1">
    <citation type="journal article" date="2010" name="Science">
        <title>Genomic comparison of the ants Camponotus floridanus and Harpegnathos saltator.</title>
        <authorList>
            <person name="Bonasio R."/>
            <person name="Zhang G."/>
            <person name="Ye C."/>
            <person name="Mutti N.S."/>
            <person name="Fang X."/>
            <person name="Qin N."/>
            <person name="Donahue G."/>
            <person name="Yang P."/>
            <person name="Li Q."/>
            <person name="Li C."/>
            <person name="Zhang P."/>
            <person name="Huang Z."/>
            <person name="Berger S.L."/>
            <person name="Reinberg D."/>
            <person name="Wang J."/>
            <person name="Liebig J."/>
        </authorList>
    </citation>
    <scope>NUCLEOTIDE SEQUENCE [LARGE SCALE GENOMIC DNA]</scope>
    <source>
        <strain evidence="3">C129</strain>
    </source>
</reference>
<dbReference type="InterPro" id="IPR015897">
    <property type="entry name" value="CHK_kinase-like"/>
</dbReference>
<dbReference type="OMA" id="THMALRK"/>
<feature type="domain" description="CHK kinase-like" evidence="1">
    <location>
        <begin position="131"/>
        <end position="306"/>
    </location>
</feature>
<dbReference type="AlphaFoldDB" id="E2A071"/>
<dbReference type="SUPFAM" id="SSF56112">
    <property type="entry name" value="Protein kinase-like (PK-like)"/>
    <property type="match status" value="1"/>
</dbReference>
<dbReference type="InterPro" id="IPR004119">
    <property type="entry name" value="EcKL"/>
</dbReference>
<organism evidence="3">
    <name type="scientific">Camponotus floridanus</name>
    <name type="common">Florida carpenter ant</name>
    <dbReference type="NCBI Taxonomy" id="104421"/>
    <lineage>
        <taxon>Eukaryota</taxon>
        <taxon>Metazoa</taxon>
        <taxon>Ecdysozoa</taxon>
        <taxon>Arthropoda</taxon>
        <taxon>Hexapoda</taxon>
        <taxon>Insecta</taxon>
        <taxon>Pterygota</taxon>
        <taxon>Neoptera</taxon>
        <taxon>Endopterygota</taxon>
        <taxon>Hymenoptera</taxon>
        <taxon>Apocrita</taxon>
        <taxon>Aculeata</taxon>
        <taxon>Formicoidea</taxon>
        <taxon>Formicidae</taxon>
        <taxon>Formicinae</taxon>
        <taxon>Camponotus</taxon>
    </lineage>
</organism>
<evidence type="ECO:0000259" key="1">
    <source>
        <dbReference type="SMART" id="SM00587"/>
    </source>
</evidence>
<dbReference type="OrthoDB" id="8250698at2759"/>
<evidence type="ECO:0000313" key="3">
    <source>
        <dbReference type="Proteomes" id="UP000000311"/>
    </source>
</evidence>
<dbReference type="Pfam" id="PF02958">
    <property type="entry name" value="EcKL"/>
    <property type="match status" value="1"/>
</dbReference>
<accession>E2A071</accession>
<protein>
    <recommendedName>
        <fullName evidence="1">CHK kinase-like domain-containing protein</fullName>
    </recommendedName>
</protein>